<dbReference type="Proteomes" id="UP001156627">
    <property type="component" value="Unassembled WGS sequence"/>
</dbReference>
<evidence type="ECO:0000313" key="2">
    <source>
        <dbReference type="Proteomes" id="UP001156627"/>
    </source>
</evidence>
<comment type="caution">
    <text evidence="1">The sequence shown here is derived from an EMBL/GenBank/DDBJ whole genome shotgun (WGS) entry which is preliminary data.</text>
</comment>
<gene>
    <name evidence="1" type="ORF">GCM10007898_30430</name>
</gene>
<proteinExistence type="predicted"/>
<protein>
    <submittedName>
        <fullName evidence="1">Uncharacterized protein</fullName>
    </submittedName>
</protein>
<accession>A0ABQ5XCN6</accession>
<reference evidence="2" key="1">
    <citation type="journal article" date="2019" name="Int. J. Syst. Evol. Microbiol.">
        <title>The Global Catalogue of Microorganisms (GCM) 10K type strain sequencing project: providing services to taxonomists for standard genome sequencing and annotation.</title>
        <authorList>
            <consortium name="The Broad Institute Genomics Platform"/>
            <consortium name="The Broad Institute Genome Sequencing Center for Infectious Disease"/>
            <person name="Wu L."/>
            <person name="Ma J."/>
        </authorList>
    </citation>
    <scope>NUCLEOTIDE SEQUENCE [LARGE SCALE GENOMIC DNA]</scope>
    <source>
        <strain evidence="2">NBRC 111981</strain>
    </source>
</reference>
<sequence>MLKANVDEISELTDRYDQSIKKAYLRKIFEITLKSAGKIYFIPEEKQFEPFDNDSDPGCEILKTLVLLVNDKGAKKLGYLDNFPADMINDQVDEAPIALTYSSCNTTATLWKIYPMVKQEAYLYNGVGG</sequence>
<keyword evidence="2" id="KW-1185">Reference proteome</keyword>
<organism evidence="1 2">
    <name type="scientific">Dyella flagellata</name>
    <dbReference type="NCBI Taxonomy" id="1867833"/>
    <lineage>
        <taxon>Bacteria</taxon>
        <taxon>Pseudomonadati</taxon>
        <taxon>Pseudomonadota</taxon>
        <taxon>Gammaproteobacteria</taxon>
        <taxon>Lysobacterales</taxon>
        <taxon>Rhodanobacteraceae</taxon>
        <taxon>Dyella</taxon>
    </lineage>
</organism>
<dbReference type="EMBL" id="BSOA01000035">
    <property type="protein sequence ID" value="GLQ89470.1"/>
    <property type="molecule type" value="Genomic_DNA"/>
</dbReference>
<evidence type="ECO:0000313" key="1">
    <source>
        <dbReference type="EMBL" id="GLQ89470.1"/>
    </source>
</evidence>
<name>A0ABQ5XCN6_9GAMM</name>